<evidence type="ECO:0000259" key="2">
    <source>
        <dbReference type="Pfam" id="PF23678"/>
    </source>
</evidence>
<evidence type="ECO:0000259" key="1">
    <source>
        <dbReference type="Pfam" id="PF01738"/>
    </source>
</evidence>
<sequence length="295" mass="32963">MEKTPKPKLPQEVYDLYDYYVHGQLNRRQFMDKLSRYTVGGLSIAALSSYLMPDYIGTKRFQEDDPRIESQRITYTSPDGGGEIQALLVLPKERSGPLPTLLVVHENRGLNPYIEDTAKQAALDGFIALAPDMLSPFGGYPGNDDEGRRLQAQRNRDEMLSDFIAGHQLLADHEAGNGKVGVIGFCFGAWIANNMAVKLPNLAAAVPFYGGQPEEQDVAAIQAPLQLHYAELDTRVNAGWPAYETALKRESKTYEVHFYPEANHGFHNHSTPRYDEPSAKLAWERSVAFLKKHVG</sequence>
<dbReference type="InterPro" id="IPR051049">
    <property type="entry name" value="Dienelactone_hydrolase-like"/>
</dbReference>
<keyword evidence="4" id="KW-1185">Reference proteome</keyword>
<dbReference type="AlphaFoldDB" id="I5C5P4"/>
<dbReference type="RefSeq" id="WP_009054410.1">
    <property type="nucleotide sequence ID" value="NZ_AJYA01000016.1"/>
</dbReference>
<feature type="domain" description="YqhI" evidence="2">
    <location>
        <begin position="2"/>
        <end position="35"/>
    </location>
</feature>
<dbReference type="PANTHER" id="PTHR46623">
    <property type="entry name" value="CARBOXYMETHYLENEBUTENOLIDASE-RELATED"/>
    <property type="match status" value="1"/>
</dbReference>
<dbReference type="Proteomes" id="UP000005551">
    <property type="component" value="Unassembled WGS sequence"/>
</dbReference>
<dbReference type="PATRIC" id="fig|1189621.3.peg.1594"/>
<dbReference type="GO" id="GO:0016787">
    <property type="term" value="F:hydrolase activity"/>
    <property type="evidence" value="ECO:0007669"/>
    <property type="project" value="UniProtKB-KW"/>
</dbReference>
<dbReference type="InterPro" id="IPR029058">
    <property type="entry name" value="AB_hydrolase_fold"/>
</dbReference>
<name>I5C5P4_9BACT</name>
<dbReference type="SUPFAM" id="SSF53474">
    <property type="entry name" value="alpha/beta-Hydrolases"/>
    <property type="match status" value="1"/>
</dbReference>
<feature type="domain" description="Dienelactone hydrolase" evidence="1">
    <location>
        <begin position="84"/>
        <end position="293"/>
    </location>
</feature>
<dbReference type="Gene3D" id="3.40.50.1820">
    <property type="entry name" value="alpha/beta hydrolase"/>
    <property type="match status" value="1"/>
</dbReference>
<dbReference type="OrthoDB" id="9771666at2"/>
<dbReference type="InterPro" id="IPR002925">
    <property type="entry name" value="Dienelactn_hydro"/>
</dbReference>
<protein>
    <submittedName>
        <fullName evidence="3">Dienelactone hydrolase</fullName>
    </submittedName>
</protein>
<keyword evidence="3" id="KW-0378">Hydrolase</keyword>
<reference evidence="3 4" key="1">
    <citation type="submission" date="2012-05" db="EMBL/GenBank/DDBJ databases">
        <title>Genome sequence of Nitritalea halalkaliphila LW7.</title>
        <authorList>
            <person name="Jangir P.K."/>
            <person name="Singh A."/>
            <person name="Shivaji S."/>
            <person name="Sharma R."/>
        </authorList>
    </citation>
    <scope>NUCLEOTIDE SEQUENCE [LARGE SCALE GENOMIC DNA]</scope>
    <source>
        <strain evidence="3 4">LW7</strain>
    </source>
</reference>
<dbReference type="STRING" id="1189621.A3SI_07634"/>
<evidence type="ECO:0000313" key="3">
    <source>
        <dbReference type="EMBL" id="EIM77146.1"/>
    </source>
</evidence>
<dbReference type="Pfam" id="PF01738">
    <property type="entry name" value="DLH"/>
    <property type="match status" value="1"/>
</dbReference>
<gene>
    <name evidence="3" type="ORF">A3SI_07634</name>
</gene>
<evidence type="ECO:0000313" key="4">
    <source>
        <dbReference type="Proteomes" id="UP000005551"/>
    </source>
</evidence>
<dbReference type="InterPro" id="IPR057802">
    <property type="entry name" value="YqhI_dom"/>
</dbReference>
<organism evidence="3 4">
    <name type="scientific">Nitritalea halalkaliphila LW7</name>
    <dbReference type="NCBI Taxonomy" id="1189621"/>
    <lineage>
        <taxon>Bacteria</taxon>
        <taxon>Pseudomonadati</taxon>
        <taxon>Bacteroidota</taxon>
        <taxon>Cytophagia</taxon>
        <taxon>Cytophagales</taxon>
        <taxon>Cyclobacteriaceae</taxon>
        <taxon>Nitritalea</taxon>
    </lineage>
</organism>
<proteinExistence type="predicted"/>
<dbReference type="EMBL" id="AJYA01000016">
    <property type="protein sequence ID" value="EIM77146.1"/>
    <property type="molecule type" value="Genomic_DNA"/>
</dbReference>
<accession>I5C5P4</accession>
<dbReference type="PANTHER" id="PTHR46623:SF6">
    <property type="entry name" value="ALPHA_BETA-HYDROLASES SUPERFAMILY PROTEIN"/>
    <property type="match status" value="1"/>
</dbReference>
<dbReference type="Pfam" id="PF23678">
    <property type="entry name" value="YqhI"/>
    <property type="match status" value="1"/>
</dbReference>
<comment type="caution">
    <text evidence="3">The sequence shown here is derived from an EMBL/GenBank/DDBJ whole genome shotgun (WGS) entry which is preliminary data.</text>
</comment>